<proteinExistence type="predicted"/>
<protein>
    <submittedName>
        <fullName evidence="1">Uncharacterized protein</fullName>
    </submittedName>
</protein>
<dbReference type="AlphaFoldDB" id="A0A1I5SAK0"/>
<sequence length="703" mass="78754">MKYEIHTQGKLVFTQENHALRKGFSEYECLIPNSVNLDKLDALCRNLQILAYGARVSSIPQFVKIIKDILNYLRENCLDIPDGQGWDGFIYDFFCFYLTDDKYSKAAINTRQSAWCMYSLYFDQLKISGIVPSETNIPAAKIREIKSDAERSKGYTLGEFVEAVGSDQFHSSIGKNNYLIDLSFALNKDEQLAEIERRLKKYSDVVRDAVLAYWNDMRGAHLAGRKLISKIPKGDIENVVKTRSYYVKINGEWCHLASMRNPDGLAWFLSAVNYFFTETDLLDVVSVGNISKIDFFSGVFKRKSLIHELVDGLRGISNSPLMNEVEITEVIARHLGLLSARDCAAACVLLAGEHPNFTADSISKAALLSYKDKNYIYSGFNNKNLIFGVTKPRATSRKVAILSPISVMVLEGVVEATAELRRKLKAKDHGGSRSLFIISSRVGVGQPNNILIKINAGKGPSLYSSIERNLDGLDIPPATFTISRVRNTKGILKWFETGSIREMSVSLGNTERIVIKHYMPPWILRKANERLVRRFQQKLIIIAAKDSPWLLEASDFSQHSDLLNYVTKLLEITNKGDPVSDAFLSRWADRHEDEYVGGVGGELMVNLSPNSLSLLYAYSEWCSKNLSDEDLETKNITVGISPKALVDLSSLIKAAATGEDVSGVELIVRTKVQGDSHRSLKSMHSIAVSLAKKYLQRLDSMHI</sequence>
<organism evidence="1 2">
    <name type="scientific">Geopseudomonas sagittaria</name>
    <dbReference type="NCBI Taxonomy" id="1135990"/>
    <lineage>
        <taxon>Bacteria</taxon>
        <taxon>Pseudomonadati</taxon>
        <taxon>Pseudomonadota</taxon>
        <taxon>Gammaproteobacteria</taxon>
        <taxon>Pseudomonadales</taxon>
        <taxon>Pseudomonadaceae</taxon>
        <taxon>Geopseudomonas</taxon>
    </lineage>
</organism>
<name>A0A1I5SAK0_9GAMM</name>
<dbReference type="RefSeq" id="WP_139231032.1">
    <property type="nucleotide sequence ID" value="NZ_FOXM01000004.1"/>
</dbReference>
<gene>
    <name evidence="1" type="ORF">SAMN05216229_104277</name>
</gene>
<evidence type="ECO:0000313" key="2">
    <source>
        <dbReference type="Proteomes" id="UP000243084"/>
    </source>
</evidence>
<dbReference type="EMBL" id="FOXM01000004">
    <property type="protein sequence ID" value="SFP67740.1"/>
    <property type="molecule type" value="Genomic_DNA"/>
</dbReference>
<keyword evidence="2" id="KW-1185">Reference proteome</keyword>
<reference evidence="2" key="1">
    <citation type="submission" date="2016-10" db="EMBL/GenBank/DDBJ databases">
        <authorList>
            <person name="Varghese N."/>
            <person name="Submissions S."/>
        </authorList>
    </citation>
    <scope>NUCLEOTIDE SEQUENCE [LARGE SCALE GENOMIC DNA]</scope>
    <source>
        <strain evidence="2">JCM 18195</strain>
    </source>
</reference>
<dbReference type="Proteomes" id="UP000243084">
    <property type="component" value="Unassembled WGS sequence"/>
</dbReference>
<dbReference type="OrthoDB" id="7033735at2"/>
<accession>A0A1I5SAK0</accession>
<evidence type="ECO:0000313" key="1">
    <source>
        <dbReference type="EMBL" id="SFP67740.1"/>
    </source>
</evidence>